<dbReference type="Pfam" id="PF00697">
    <property type="entry name" value="PRAI"/>
    <property type="match status" value="1"/>
</dbReference>
<evidence type="ECO:0000256" key="8">
    <source>
        <dbReference type="ARBA" id="ARBA00023235"/>
    </source>
</evidence>
<keyword evidence="8 9" id="KW-0413">Isomerase</keyword>
<evidence type="ECO:0000256" key="4">
    <source>
        <dbReference type="ARBA" id="ARBA00022272"/>
    </source>
</evidence>
<protein>
    <recommendedName>
        <fullName evidence="4 9">N-(5'-phosphoribosyl)anthranilate isomerase</fullName>
        <shortName evidence="9">PRAI</shortName>
        <ecNumber evidence="3 9">5.3.1.24</ecNumber>
    </recommendedName>
</protein>
<reference evidence="11 12" key="1">
    <citation type="submission" date="2018-06" db="EMBL/GenBank/DDBJ databases">
        <authorList>
            <consortium name="Pathogen Informatics"/>
            <person name="Doyle S."/>
        </authorList>
    </citation>
    <scope>NUCLEOTIDE SEQUENCE [LARGE SCALE GENOMIC DNA]</scope>
    <source>
        <strain evidence="11 12">NCTC7915</strain>
    </source>
</reference>
<keyword evidence="6 9" id="KW-0822">Tryptophan biosynthesis</keyword>
<evidence type="ECO:0000256" key="1">
    <source>
        <dbReference type="ARBA" id="ARBA00001164"/>
    </source>
</evidence>
<dbReference type="InterPro" id="IPR001240">
    <property type="entry name" value="PRAI_dom"/>
</dbReference>
<evidence type="ECO:0000256" key="2">
    <source>
        <dbReference type="ARBA" id="ARBA00004664"/>
    </source>
</evidence>
<comment type="pathway">
    <text evidence="2 9">Amino-acid biosynthesis; L-tryptophan biosynthesis; L-tryptophan from chorismate: step 3/5.</text>
</comment>
<proteinExistence type="inferred from homology"/>
<name>A0AA46BQ70_9MICO</name>
<dbReference type="PANTHER" id="PTHR42894:SF1">
    <property type="entry name" value="N-(5'-PHOSPHORIBOSYL)ANTHRANILATE ISOMERASE"/>
    <property type="match status" value="1"/>
</dbReference>
<keyword evidence="7 9" id="KW-0057">Aromatic amino acid biosynthesis</keyword>
<dbReference type="HAMAP" id="MF_00135">
    <property type="entry name" value="PRAI"/>
    <property type="match status" value="1"/>
</dbReference>
<dbReference type="GO" id="GO:0004640">
    <property type="term" value="F:phosphoribosylanthranilate isomerase activity"/>
    <property type="evidence" value="ECO:0007669"/>
    <property type="project" value="UniProtKB-UniRule"/>
</dbReference>
<sequence length="201" mass="20958">MFVKICGITSVVDACVVVEAGADAVGVVMSETSVRGVGVEVAGRVVETVGGRVSTVLVTNDLPVRVAVDVAQRLGFSVLQLHGSAYGFEDFVAAAEVFPRVWRATSFSQAGVLDARAWGAEVLVLDAPRPGEGLAWDWSVLGSQCPVGEWMLAGGLHPGNVAEAVRVVSPWGVDVASGVEVRPGVKEPEKVFAFVEAARSI</sequence>
<evidence type="ECO:0000313" key="11">
    <source>
        <dbReference type="EMBL" id="STD15105.1"/>
    </source>
</evidence>
<dbReference type="InterPro" id="IPR011060">
    <property type="entry name" value="RibuloseP-bd_barrel"/>
</dbReference>
<keyword evidence="5 9" id="KW-0028">Amino-acid biosynthesis</keyword>
<dbReference type="Proteomes" id="UP000254118">
    <property type="component" value="Unassembled WGS sequence"/>
</dbReference>
<comment type="catalytic activity">
    <reaction evidence="1 9">
        <text>N-(5-phospho-beta-D-ribosyl)anthranilate = 1-(2-carboxyphenylamino)-1-deoxy-D-ribulose 5-phosphate</text>
        <dbReference type="Rhea" id="RHEA:21540"/>
        <dbReference type="ChEBI" id="CHEBI:18277"/>
        <dbReference type="ChEBI" id="CHEBI:58613"/>
        <dbReference type="EC" id="5.3.1.24"/>
    </reaction>
</comment>
<evidence type="ECO:0000256" key="3">
    <source>
        <dbReference type="ARBA" id="ARBA00012572"/>
    </source>
</evidence>
<accession>A0AA46BQ70</accession>
<dbReference type="InterPro" id="IPR044643">
    <property type="entry name" value="TrpF_fam"/>
</dbReference>
<organism evidence="11 12">
    <name type="scientific">Dermatophilus congolensis</name>
    <dbReference type="NCBI Taxonomy" id="1863"/>
    <lineage>
        <taxon>Bacteria</taxon>
        <taxon>Bacillati</taxon>
        <taxon>Actinomycetota</taxon>
        <taxon>Actinomycetes</taxon>
        <taxon>Micrococcales</taxon>
        <taxon>Dermatophilaceae</taxon>
        <taxon>Dermatophilus</taxon>
    </lineage>
</organism>
<evidence type="ECO:0000256" key="6">
    <source>
        <dbReference type="ARBA" id="ARBA00022822"/>
    </source>
</evidence>
<dbReference type="Gene3D" id="3.20.20.70">
    <property type="entry name" value="Aldolase class I"/>
    <property type="match status" value="1"/>
</dbReference>
<dbReference type="EMBL" id="UFYA01000001">
    <property type="protein sequence ID" value="STD15105.1"/>
    <property type="molecule type" value="Genomic_DNA"/>
</dbReference>
<dbReference type="AlphaFoldDB" id="A0AA46BQ70"/>
<dbReference type="InterPro" id="IPR013785">
    <property type="entry name" value="Aldolase_TIM"/>
</dbReference>
<evidence type="ECO:0000256" key="5">
    <source>
        <dbReference type="ARBA" id="ARBA00022605"/>
    </source>
</evidence>
<evidence type="ECO:0000256" key="7">
    <source>
        <dbReference type="ARBA" id="ARBA00023141"/>
    </source>
</evidence>
<dbReference type="PANTHER" id="PTHR42894">
    <property type="entry name" value="N-(5'-PHOSPHORIBOSYL)ANTHRANILATE ISOMERASE"/>
    <property type="match status" value="1"/>
</dbReference>
<feature type="domain" description="N-(5'phosphoribosyl) anthranilate isomerase (PRAI)" evidence="10">
    <location>
        <begin position="3"/>
        <end position="196"/>
    </location>
</feature>
<comment type="caution">
    <text evidence="11">The sequence shown here is derived from an EMBL/GenBank/DDBJ whole genome shotgun (WGS) entry which is preliminary data.</text>
</comment>
<dbReference type="GO" id="GO:0000162">
    <property type="term" value="P:L-tryptophan biosynthetic process"/>
    <property type="evidence" value="ECO:0007669"/>
    <property type="project" value="UniProtKB-UniRule"/>
</dbReference>
<dbReference type="EC" id="5.3.1.24" evidence="3 9"/>
<dbReference type="SUPFAM" id="SSF51366">
    <property type="entry name" value="Ribulose-phoshate binding barrel"/>
    <property type="match status" value="1"/>
</dbReference>
<evidence type="ECO:0000313" key="12">
    <source>
        <dbReference type="Proteomes" id="UP000254118"/>
    </source>
</evidence>
<evidence type="ECO:0000256" key="9">
    <source>
        <dbReference type="HAMAP-Rule" id="MF_00135"/>
    </source>
</evidence>
<comment type="similarity">
    <text evidence="9">Belongs to the TrpF family.</text>
</comment>
<gene>
    <name evidence="9 11" type="primary">trpF</name>
    <name evidence="11" type="ORF">NCTC7915_02240</name>
</gene>
<evidence type="ECO:0000259" key="10">
    <source>
        <dbReference type="Pfam" id="PF00697"/>
    </source>
</evidence>
<dbReference type="CDD" id="cd00405">
    <property type="entry name" value="PRAI"/>
    <property type="match status" value="1"/>
</dbReference>